<sequence>MYTQYREILLPKILSILGEYLDETGDDNGVKSISLAVANGLIISSTMLLHDTHKYRWLNSKEDGGSFVHDVEDEWSCITETDVKREADTRTLLLAVHNVVPRSPWPPPTAFGTTSHLFLDRLAFLM</sequence>
<proteinExistence type="predicted"/>
<protein>
    <submittedName>
        <fullName evidence="1">Uncharacterized protein</fullName>
    </submittedName>
</protein>
<accession>A0A9P0E474</accession>
<evidence type="ECO:0000313" key="2">
    <source>
        <dbReference type="Proteomes" id="UP001152798"/>
    </source>
</evidence>
<evidence type="ECO:0000313" key="1">
    <source>
        <dbReference type="EMBL" id="CAH1389528.1"/>
    </source>
</evidence>
<keyword evidence="2" id="KW-1185">Reference proteome</keyword>
<reference evidence="1" key="1">
    <citation type="submission" date="2022-01" db="EMBL/GenBank/DDBJ databases">
        <authorList>
            <person name="King R."/>
        </authorList>
    </citation>
    <scope>NUCLEOTIDE SEQUENCE</scope>
</reference>
<gene>
    <name evidence="1" type="ORF">NEZAVI_LOCUS925</name>
</gene>
<dbReference type="EMBL" id="OV725077">
    <property type="protein sequence ID" value="CAH1389528.1"/>
    <property type="molecule type" value="Genomic_DNA"/>
</dbReference>
<dbReference type="Proteomes" id="UP001152798">
    <property type="component" value="Chromosome 1"/>
</dbReference>
<dbReference type="AlphaFoldDB" id="A0A9P0E474"/>
<name>A0A9P0E474_NEZVI</name>
<organism evidence="1 2">
    <name type="scientific">Nezara viridula</name>
    <name type="common">Southern green stink bug</name>
    <name type="synonym">Cimex viridulus</name>
    <dbReference type="NCBI Taxonomy" id="85310"/>
    <lineage>
        <taxon>Eukaryota</taxon>
        <taxon>Metazoa</taxon>
        <taxon>Ecdysozoa</taxon>
        <taxon>Arthropoda</taxon>
        <taxon>Hexapoda</taxon>
        <taxon>Insecta</taxon>
        <taxon>Pterygota</taxon>
        <taxon>Neoptera</taxon>
        <taxon>Paraneoptera</taxon>
        <taxon>Hemiptera</taxon>
        <taxon>Heteroptera</taxon>
        <taxon>Panheteroptera</taxon>
        <taxon>Pentatomomorpha</taxon>
        <taxon>Pentatomoidea</taxon>
        <taxon>Pentatomidae</taxon>
        <taxon>Pentatominae</taxon>
        <taxon>Nezara</taxon>
    </lineage>
</organism>